<proteinExistence type="inferred from homology"/>
<evidence type="ECO:0000259" key="11">
    <source>
        <dbReference type="PROSITE" id="PS51918"/>
    </source>
</evidence>
<comment type="subcellular location">
    <subcellularLocation>
        <location evidence="10">Cytoplasm</location>
    </subcellularLocation>
</comment>
<dbReference type="SMART" id="SM00729">
    <property type="entry name" value="Elp3"/>
    <property type="match status" value="1"/>
</dbReference>
<organism evidence="12 13">
    <name type="scientific">Pleionea mediterranea</name>
    <dbReference type="NCBI Taxonomy" id="523701"/>
    <lineage>
        <taxon>Bacteria</taxon>
        <taxon>Pseudomonadati</taxon>
        <taxon>Pseudomonadota</taxon>
        <taxon>Gammaproteobacteria</taxon>
        <taxon>Oceanospirillales</taxon>
        <taxon>Pleioneaceae</taxon>
        <taxon>Pleionea</taxon>
    </lineage>
</organism>
<dbReference type="GO" id="GO:0004109">
    <property type="term" value="F:coproporphyrinogen oxidase activity"/>
    <property type="evidence" value="ECO:0007669"/>
    <property type="project" value="InterPro"/>
</dbReference>
<dbReference type="PANTHER" id="PTHR13932">
    <property type="entry name" value="COPROPORPHYRINIGEN III OXIDASE"/>
    <property type="match status" value="1"/>
</dbReference>
<name>A0A316FDA0_9GAMM</name>
<feature type="domain" description="Radical SAM core" evidence="11">
    <location>
        <begin position="4"/>
        <end position="237"/>
    </location>
</feature>
<evidence type="ECO:0000256" key="3">
    <source>
        <dbReference type="ARBA" id="ARBA00017228"/>
    </source>
</evidence>
<evidence type="ECO:0000256" key="10">
    <source>
        <dbReference type="RuleBase" id="RU364116"/>
    </source>
</evidence>
<dbReference type="InterPro" id="IPR006638">
    <property type="entry name" value="Elp3/MiaA/NifB-like_rSAM"/>
</dbReference>
<dbReference type="GO" id="GO:0051539">
    <property type="term" value="F:4 iron, 4 sulfur cluster binding"/>
    <property type="evidence" value="ECO:0007669"/>
    <property type="project" value="UniProtKB-UniRule"/>
</dbReference>
<dbReference type="RefSeq" id="WP_109764730.1">
    <property type="nucleotide sequence ID" value="NZ_QGGU01000012.1"/>
</dbReference>
<accession>A0A316FDA0</accession>
<dbReference type="Gene3D" id="3.20.20.70">
    <property type="entry name" value="Aldolase class I"/>
    <property type="match status" value="1"/>
</dbReference>
<keyword evidence="13" id="KW-1185">Reference proteome</keyword>
<sequence>MIALSSLPPLSLYIHIPWCVKKCPYCDFNSHTQKAELPEQAYIDALLEDLTRQLPQVWGRRLHSIFIGGGTPSLFSAESLDRLLSGIRSLIPFNFDIEITLEANPGTAEADKFKGFFDAGINRLSIGVQSFNDSHLKTLGRIHSANEVDRAIDFANKAGFQRINLDLMHGLPGQSISNAQQDLLRAIDSQVSHISWYQLTLEPNTLFYQQPPSLPADDTLTDIQDAGESLLANNGFHKYEVSAYAKQSSLQSQHNLNYWSFGDYLAIGAGGHGKITLPAEQQILRYSQFRSPKDYLNADKPYTQTSHAIDINELPLEFMMNAMRLTGGVPEVFFNERTGLAISVIESQLSKAETKGLLVRENGWLKPTLQGQRFLNDLLEIFMPEHFKMPKQIPVTKVE</sequence>
<reference evidence="12 13" key="1">
    <citation type="submission" date="2018-05" db="EMBL/GenBank/DDBJ databases">
        <title>Genomic Encyclopedia of Type Strains, Phase IV (KMG-IV): sequencing the most valuable type-strain genomes for metagenomic binning, comparative biology and taxonomic classification.</title>
        <authorList>
            <person name="Goeker M."/>
        </authorList>
    </citation>
    <scope>NUCLEOTIDE SEQUENCE [LARGE SCALE GENOMIC DNA]</scope>
    <source>
        <strain evidence="12 13">DSM 25350</strain>
    </source>
</reference>
<dbReference type="SFLD" id="SFLDG01082">
    <property type="entry name" value="B12-binding_domain_containing"/>
    <property type="match status" value="1"/>
</dbReference>
<dbReference type="OrthoDB" id="9808022at2"/>
<dbReference type="InterPro" id="IPR004559">
    <property type="entry name" value="HemW-like"/>
</dbReference>
<dbReference type="PANTHER" id="PTHR13932:SF5">
    <property type="entry name" value="RADICAL S-ADENOSYL METHIONINE DOMAIN-CONTAINING PROTEIN 1, MITOCHONDRIAL"/>
    <property type="match status" value="1"/>
</dbReference>
<comment type="cofactor">
    <cofactor evidence="1">
        <name>[4Fe-4S] cluster</name>
        <dbReference type="ChEBI" id="CHEBI:49883"/>
    </cofactor>
</comment>
<dbReference type="SFLD" id="SFLDF00288">
    <property type="entry name" value="HemN-like__clustered_with_nucl"/>
    <property type="match status" value="1"/>
</dbReference>
<keyword evidence="9 10" id="KW-0143">Chaperone</keyword>
<keyword evidence="8 10" id="KW-0411">Iron-sulfur</keyword>
<evidence type="ECO:0000256" key="1">
    <source>
        <dbReference type="ARBA" id="ARBA00001966"/>
    </source>
</evidence>
<evidence type="ECO:0000256" key="6">
    <source>
        <dbReference type="ARBA" id="ARBA00022723"/>
    </source>
</evidence>
<keyword evidence="7 10" id="KW-0408">Iron</keyword>
<dbReference type="InterPro" id="IPR013785">
    <property type="entry name" value="Aldolase_TIM"/>
</dbReference>
<dbReference type="InterPro" id="IPR010723">
    <property type="entry name" value="HemN_C"/>
</dbReference>
<dbReference type="SUPFAM" id="SSF102114">
    <property type="entry name" value="Radical SAM enzymes"/>
    <property type="match status" value="1"/>
</dbReference>
<evidence type="ECO:0000313" key="12">
    <source>
        <dbReference type="EMBL" id="PWK46861.1"/>
    </source>
</evidence>
<dbReference type="SFLD" id="SFLDG01065">
    <property type="entry name" value="anaerobic_coproporphyrinogen-I"/>
    <property type="match status" value="1"/>
</dbReference>
<dbReference type="EMBL" id="QGGU01000012">
    <property type="protein sequence ID" value="PWK46861.1"/>
    <property type="molecule type" value="Genomic_DNA"/>
</dbReference>
<dbReference type="Proteomes" id="UP000245790">
    <property type="component" value="Unassembled WGS sequence"/>
</dbReference>
<dbReference type="SFLD" id="SFLDF00562">
    <property type="entry name" value="HemN-like__clustered_with_heat"/>
    <property type="match status" value="1"/>
</dbReference>
<protein>
    <recommendedName>
        <fullName evidence="3 10">Heme chaperone HemW</fullName>
    </recommendedName>
</protein>
<dbReference type="PROSITE" id="PS51918">
    <property type="entry name" value="RADICAL_SAM"/>
    <property type="match status" value="1"/>
</dbReference>
<comment type="similarity">
    <text evidence="2">Belongs to the anaerobic coproporphyrinogen-III oxidase family. HemW subfamily.</text>
</comment>
<keyword evidence="10" id="KW-0004">4Fe-4S</keyword>
<evidence type="ECO:0000256" key="9">
    <source>
        <dbReference type="ARBA" id="ARBA00023186"/>
    </source>
</evidence>
<evidence type="ECO:0000256" key="2">
    <source>
        <dbReference type="ARBA" id="ARBA00006100"/>
    </source>
</evidence>
<keyword evidence="6 10" id="KW-0479">Metal-binding</keyword>
<dbReference type="SFLD" id="SFLDS00029">
    <property type="entry name" value="Radical_SAM"/>
    <property type="match status" value="1"/>
</dbReference>
<dbReference type="GO" id="GO:0005737">
    <property type="term" value="C:cytoplasm"/>
    <property type="evidence" value="ECO:0007669"/>
    <property type="project" value="UniProtKB-SubCell"/>
</dbReference>
<comment type="function">
    <text evidence="10">Probably acts as a heme chaperone, transferring heme to an unknown acceptor. Binds one molecule of heme per monomer, possibly covalently. Binds 1 [4Fe-4S] cluster. The cluster is coordinated with 3 cysteines and an exchangeable S-adenosyl-L-methionine.</text>
</comment>
<dbReference type="Pfam" id="PF04055">
    <property type="entry name" value="Radical_SAM"/>
    <property type="match status" value="1"/>
</dbReference>
<dbReference type="NCBIfam" id="TIGR00539">
    <property type="entry name" value="hemN_rel"/>
    <property type="match status" value="1"/>
</dbReference>
<evidence type="ECO:0000256" key="7">
    <source>
        <dbReference type="ARBA" id="ARBA00023004"/>
    </source>
</evidence>
<dbReference type="InterPro" id="IPR058240">
    <property type="entry name" value="rSAM_sf"/>
</dbReference>
<evidence type="ECO:0000256" key="8">
    <source>
        <dbReference type="ARBA" id="ARBA00023014"/>
    </source>
</evidence>
<dbReference type="InterPro" id="IPR034505">
    <property type="entry name" value="Coproporphyrinogen-III_oxidase"/>
</dbReference>
<comment type="caution">
    <text evidence="12">The sequence shown here is derived from an EMBL/GenBank/DDBJ whole genome shotgun (WGS) entry which is preliminary data.</text>
</comment>
<dbReference type="GO" id="GO:0046872">
    <property type="term" value="F:metal ion binding"/>
    <property type="evidence" value="ECO:0007669"/>
    <property type="project" value="UniProtKB-UniRule"/>
</dbReference>
<evidence type="ECO:0000256" key="4">
    <source>
        <dbReference type="ARBA" id="ARBA00022617"/>
    </source>
</evidence>
<gene>
    <name evidence="12" type="ORF">C8D97_11298</name>
</gene>
<dbReference type="InterPro" id="IPR007197">
    <property type="entry name" value="rSAM"/>
</dbReference>
<keyword evidence="10" id="KW-0963">Cytoplasm</keyword>
<dbReference type="CDD" id="cd01335">
    <property type="entry name" value="Radical_SAM"/>
    <property type="match status" value="1"/>
</dbReference>
<evidence type="ECO:0000256" key="5">
    <source>
        <dbReference type="ARBA" id="ARBA00022691"/>
    </source>
</evidence>
<keyword evidence="5 10" id="KW-0949">S-adenosyl-L-methionine</keyword>
<dbReference type="GO" id="GO:0006779">
    <property type="term" value="P:porphyrin-containing compound biosynthetic process"/>
    <property type="evidence" value="ECO:0007669"/>
    <property type="project" value="InterPro"/>
</dbReference>
<dbReference type="AlphaFoldDB" id="A0A316FDA0"/>
<keyword evidence="4 10" id="KW-0349">Heme</keyword>
<evidence type="ECO:0000313" key="13">
    <source>
        <dbReference type="Proteomes" id="UP000245790"/>
    </source>
</evidence>
<dbReference type="Pfam" id="PF06969">
    <property type="entry name" value="HemN_C"/>
    <property type="match status" value="1"/>
</dbReference>